<protein>
    <submittedName>
        <fullName evidence="1">Uncharacterized protein</fullName>
    </submittedName>
</protein>
<accession>A0A5B8XTN2</accession>
<organism evidence="1 2">
    <name type="scientific">Microvenator marinus</name>
    <dbReference type="NCBI Taxonomy" id="2600177"/>
    <lineage>
        <taxon>Bacteria</taxon>
        <taxon>Deltaproteobacteria</taxon>
        <taxon>Bradymonadales</taxon>
        <taxon>Microvenatoraceae</taxon>
        <taxon>Microvenator</taxon>
    </lineage>
</organism>
<dbReference type="Proteomes" id="UP000321595">
    <property type="component" value="Chromosome"/>
</dbReference>
<keyword evidence="2" id="KW-1185">Reference proteome</keyword>
<dbReference type="KEGG" id="bbae:FRD01_14745"/>
<name>A0A5B8XTN2_9DELT</name>
<reference evidence="1 2" key="1">
    <citation type="submission" date="2019-08" db="EMBL/GenBank/DDBJ databases">
        <authorList>
            <person name="Liang Q."/>
        </authorList>
    </citation>
    <scope>NUCLEOTIDE SEQUENCE [LARGE SCALE GENOMIC DNA]</scope>
    <source>
        <strain evidence="1 2">V1718</strain>
    </source>
</reference>
<evidence type="ECO:0000313" key="1">
    <source>
        <dbReference type="EMBL" id="QED28467.1"/>
    </source>
</evidence>
<dbReference type="EMBL" id="CP042467">
    <property type="protein sequence ID" value="QED28467.1"/>
    <property type="molecule type" value="Genomic_DNA"/>
</dbReference>
<gene>
    <name evidence="1" type="ORF">FRD01_14745</name>
</gene>
<evidence type="ECO:0000313" key="2">
    <source>
        <dbReference type="Proteomes" id="UP000321595"/>
    </source>
</evidence>
<proteinExistence type="predicted"/>
<dbReference type="RefSeq" id="WP_146960916.1">
    <property type="nucleotide sequence ID" value="NZ_CP042467.1"/>
</dbReference>
<dbReference type="AlphaFoldDB" id="A0A5B8XTN2"/>
<sequence>MELANVLKGAETLLRRPLSYEDITDSMQTVERLREALKRLERKQRIRPHTVHATVEVRIRLETHARSEDEAKEELQSYFHQHVFETTNRDLEIMDEEIQWHSIEVEAEELDEDRECE</sequence>